<protein>
    <submittedName>
        <fullName evidence="1">Uncharacterized protein</fullName>
    </submittedName>
</protein>
<reference evidence="1 2" key="1">
    <citation type="submission" date="2018-09" db="EMBL/GenBank/DDBJ databases">
        <title>A high-quality reference genome of wild soybean provides a powerful tool to mine soybean genomes.</title>
        <authorList>
            <person name="Xie M."/>
            <person name="Chung C.Y.L."/>
            <person name="Li M.-W."/>
            <person name="Wong F.-L."/>
            <person name="Chan T.-F."/>
            <person name="Lam H.-M."/>
        </authorList>
    </citation>
    <scope>NUCLEOTIDE SEQUENCE [LARGE SCALE GENOMIC DNA]</scope>
    <source>
        <strain evidence="2">cv. W05</strain>
        <tissue evidence="1">Hypocotyl of etiolated seedlings</tissue>
    </source>
</reference>
<dbReference type="AlphaFoldDB" id="A0A445I4T1"/>
<feature type="non-terminal residue" evidence="1">
    <location>
        <position position="1"/>
    </location>
</feature>
<gene>
    <name evidence="1" type="ORF">D0Y65_030391</name>
</gene>
<dbReference type="EMBL" id="QZWG01000011">
    <property type="protein sequence ID" value="RZB80674.1"/>
    <property type="molecule type" value="Genomic_DNA"/>
</dbReference>
<sequence>ENTSRPIPDMIFMDKDLVANNINMEGWQARIGRMVGNTYYILEAALVTLFPSYVIKFSFTSQHCIFL</sequence>
<evidence type="ECO:0000313" key="2">
    <source>
        <dbReference type="Proteomes" id="UP000289340"/>
    </source>
</evidence>
<organism evidence="1 2">
    <name type="scientific">Glycine soja</name>
    <name type="common">Wild soybean</name>
    <dbReference type="NCBI Taxonomy" id="3848"/>
    <lineage>
        <taxon>Eukaryota</taxon>
        <taxon>Viridiplantae</taxon>
        <taxon>Streptophyta</taxon>
        <taxon>Embryophyta</taxon>
        <taxon>Tracheophyta</taxon>
        <taxon>Spermatophyta</taxon>
        <taxon>Magnoliopsida</taxon>
        <taxon>eudicotyledons</taxon>
        <taxon>Gunneridae</taxon>
        <taxon>Pentapetalae</taxon>
        <taxon>rosids</taxon>
        <taxon>fabids</taxon>
        <taxon>Fabales</taxon>
        <taxon>Fabaceae</taxon>
        <taxon>Papilionoideae</taxon>
        <taxon>50 kb inversion clade</taxon>
        <taxon>NPAAA clade</taxon>
        <taxon>indigoferoid/millettioid clade</taxon>
        <taxon>Phaseoleae</taxon>
        <taxon>Glycine</taxon>
        <taxon>Glycine subgen. Soja</taxon>
    </lineage>
</organism>
<dbReference type="Proteomes" id="UP000289340">
    <property type="component" value="Chromosome 11"/>
</dbReference>
<evidence type="ECO:0000313" key="1">
    <source>
        <dbReference type="EMBL" id="RZB80674.1"/>
    </source>
</evidence>
<name>A0A445I4T1_GLYSO</name>
<keyword evidence="2" id="KW-1185">Reference proteome</keyword>
<comment type="caution">
    <text evidence="1">The sequence shown here is derived from an EMBL/GenBank/DDBJ whole genome shotgun (WGS) entry which is preliminary data.</text>
</comment>
<accession>A0A445I4T1</accession>
<proteinExistence type="predicted"/>